<name>A0A448UZX6_9FIRM</name>
<organism evidence="1 2">
    <name type="scientific">Aedoeadaptatus ivorii</name>
    <dbReference type="NCBI Taxonomy" id="54006"/>
    <lineage>
        <taxon>Bacteria</taxon>
        <taxon>Bacillati</taxon>
        <taxon>Bacillota</taxon>
        <taxon>Tissierellia</taxon>
        <taxon>Tissierellales</taxon>
        <taxon>Peptoniphilaceae</taxon>
        <taxon>Aedoeadaptatus</taxon>
    </lineage>
</organism>
<dbReference type="EMBL" id="LR134523">
    <property type="protein sequence ID" value="VEJ34558.1"/>
    <property type="molecule type" value="Genomic_DNA"/>
</dbReference>
<dbReference type="InterPro" id="IPR025352">
    <property type="entry name" value="DUF4256"/>
</dbReference>
<keyword evidence="2" id="KW-1185">Reference proteome</keyword>
<reference evidence="1 2" key="1">
    <citation type="submission" date="2018-12" db="EMBL/GenBank/DDBJ databases">
        <authorList>
            <consortium name="Pathogen Informatics"/>
        </authorList>
    </citation>
    <scope>NUCLEOTIDE SEQUENCE [LARGE SCALE GENOMIC DNA]</scope>
    <source>
        <strain evidence="1 2">NCTC13079</strain>
    </source>
</reference>
<sequence>MTTLQARFDAHPHRHNTLRWEEVQAALDEEKLAGIRTMEETGGEPDAIEYEGHIYYADFSEESPIARRNLAYDEEGEKERHKDKYRPAGNAHTMAKSMGAEIVDRAFYEYMQGIEDLDLKTSSWLKPPAFVREMGGALFGDKRYGECFCYHNTAKSFYASRGFRARILIR</sequence>
<dbReference type="KEGG" id="piv:NCTC13079_00209"/>
<evidence type="ECO:0008006" key="3">
    <source>
        <dbReference type="Google" id="ProtNLM"/>
    </source>
</evidence>
<evidence type="ECO:0000313" key="1">
    <source>
        <dbReference type="EMBL" id="VEJ34558.1"/>
    </source>
</evidence>
<gene>
    <name evidence="1" type="ORF">NCTC13079_00209</name>
</gene>
<dbReference type="RefSeq" id="WP_164715167.1">
    <property type="nucleotide sequence ID" value="NZ_LR134523.1"/>
</dbReference>
<dbReference type="Proteomes" id="UP000269544">
    <property type="component" value="Chromosome"/>
</dbReference>
<protein>
    <recommendedName>
        <fullName evidence="3">DUF4256 domain-containing protein</fullName>
    </recommendedName>
</protein>
<accession>A0A448UZX6</accession>
<proteinExistence type="predicted"/>
<dbReference type="Pfam" id="PF14066">
    <property type="entry name" value="DUF4256"/>
    <property type="match status" value="1"/>
</dbReference>
<evidence type="ECO:0000313" key="2">
    <source>
        <dbReference type="Proteomes" id="UP000269544"/>
    </source>
</evidence>
<dbReference type="AlphaFoldDB" id="A0A448UZX6"/>